<sequence>MATLRRSMLFLPGNNERFLAHAINTQADALILDIEDAVMPEHKSQARDMVKSALQSADFHGKERVVRVNGVSTQWGEEDLSVAVEGGADLILIPKSDNEEVVKIADGIVTKAEKLHGIPEGRTKFMALIETAAGLINVEQTALASPRIDALAFGGGDYGLSTRIRVTPDEIAYLYPETKIMLAARMAGVMAIGTPYAQNIRDLEGVARQARRQRDLGLDGKTVIHPTHVPIANEAFTPNPEEIAFAQKIIEAYEASDRGAITVEGKLIEHLHVAEARWAIEIARQAGAI</sequence>
<keyword evidence="5" id="KW-0456">Lyase</keyword>
<dbReference type="PANTHER" id="PTHR32308:SF10">
    <property type="entry name" value="CITRATE LYASE SUBUNIT BETA"/>
    <property type="match status" value="1"/>
</dbReference>
<evidence type="ECO:0000313" key="5">
    <source>
        <dbReference type="EMBL" id="AIE97194.1"/>
    </source>
</evidence>
<dbReference type="EC" id="4.1.3.34" evidence="5"/>
<dbReference type="Gene3D" id="3.20.20.60">
    <property type="entry name" value="Phosphoenolpyruvate-binding domains"/>
    <property type="match status" value="1"/>
</dbReference>
<dbReference type="GO" id="GO:0006107">
    <property type="term" value="P:oxaloacetate metabolic process"/>
    <property type="evidence" value="ECO:0007669"/>
    <property type="project" value="TreeGrafter"/>
</dbReference>
<dbReference type="PANTHER" id="PTHR32308">
    <property type="entry name" value="LYASE BETA SUBUNIT, PUTATIVE (AFU_ORTHOLOGUE AFUA_4G13030)-RELATED"/>
    <property type="match status" value="1"/>
</dbReference>
<evidence type="ECO:0000259" key="4">
    <source>
        <dbReference type="Pfam" id="PF03328"/>
    </source>
</evidence>
<dbReference type="InterPro" id="IPR015813">
    <property type="entry name" value="Pyrv/PenolPyrv_kinase-like_dom"/>
</dbReference>
<dbReference type="InterPro" id="IPR005000">
    <property type="entry name" value="Aldolase/citrate-lyase_domain"/>
</dbReference>
<accession>A0A075G104</accession>
<dbReference type="GO" id="GO:0000287">
    <property type="term" value="F:magnesium ion binding"/>
    <property type="evidence" value="ECO:0007669"/>
    <property type="project" value="TreeGrafter"/>
</dbReference>
<keyword evidence="2" id="KW-0479">Metal-binding</keyword>
<dbReference type="AlphaFoldDB" id="A0A075G104"/>
<evidence type="ECO:0000256" key="2">
    <source>
        <dbReference type="ARBA" id="ARBA00022723"/>
    </source>
</evidence>
<comment type="cofactor">
    <cofactor evidence="1">
        <name>Mg(2+)</name>
        <dbReference type="ChEBI" id="CHEBI:18420"/>
    </cofactor>
</comment>
<gene>
    <name evidence="5" type="primary">citE</name>
</gene>
<name>A0A075G104_9EURY</name>
<dbReference type="Pfam" id="PF03328">
    <property type="entry name" value="HpcH_HpaI"/>
    <property type="match status" value="1"/>
</dbReference>
<dbReference type="EMBL" id="KF900501">
    <property type="protein sequence ID" value="AIE97194.1"/>
    <property type="molecule type" value="Genomic_DNA"/>
</dbReference>
<evidence type="ECO:0000256" key="3">
    <source>
        <dbReference type="ARBA" id="ARBA00022842"/>
    </source>
</evidence>
<keyword evidence="3" id="KW-0460">Magnesium</keyword>
<evidence type="ECO:0000256" key="1">
    <source>
        <dbReference type="ARBA" id="ARBA00001946"/>
    </source>
</evidence>
<feature type="domain" description="HpcH/HpaI aldolase/citrate lyase" evidence="4">
    <location>
        <begin position="6"/>
        <end position="226"/>
    </location>
</feature>
<reference evidence="5" key="1">
    <citation type="journal article" date="2014" name="Genome Biol. Evol.">
        <title>Pangenome evidence for extensive interdomain horizontal transfer affecting lineage core and shell genes in uncultured planktonic thaumarchaeota and euryarchaeota.</title>
        <authorList>
            <person name="Deschamps P."/>
            <person name="Zivanovic Y."/>
            <person name="Moreira D."/>
            <person name="Rodriguez-Valera F."/>
            <person name="Lopez-Garcia P."/>
        </authorList>
    </citation>
    <scope>NUCLEOTIDE SEQUENCE</scope>
</reference>
<dbReference type="SUPFAM" id="SSF51621">
    <property type="entry name" value="Phosphoenolpyruvate/pyruvate domain"/>
    <property type="match status" value="1"/>
</dbReference>
<dbReference type="GO" id="GO:0008816">
    <property type="term" value="F:citryl-CoA lyase activity"/>
    <property type="evidence" value="ECO:0007669"/>
    <property type="project" value="UniProtKB-EC"/>
</dbReference>
<dbReference type="PIRSF" id="PIRSF015582">
    <property type="entry name" value="Cit_lyase_B"/>
    <property type="match status" value="1"/>
</dbReference>
<organism evidence="5">
    <name type="scientific">uncultured marine group II/III euryarchaeote AD1000_95_H06</name>
    <dbReference type="NCBI Taxonomy" id="1457828"/>
    <lineage>
        <taxon>Archaea</taxon>
        <taxon>Methanobacteriati</taxon>
        <taxon>Methanobacteriota</taxon>
        <taxon>environmental samples</taxon>
    </lineage>
</organism>
<dbReference type="InterPro" id="IPR011206">
    <property type="entry name" value="Citrate_lyase_beta/mcl1/mcl2"/>
</dbReference>
<proteinExistence type="predicted"/>
<dbReference type="InterPro" id="IPR040442">
    <property type="entry name" value="Pyrv_kinase-like_dom_sf"/>
</dbReference>
<protein>
    <submittedName>
        <fullName evidence="5">Citryl-CoA lyase (CitE)</fullName>
        <ecNumber evidence="5">4.1.3.34</ecNumber>
    </submittedName>
</protein>